<evidence type="ECO:0000313" key="2">
    <source>
        <dbReference type="EMBL" id="KAK7324426.1"/>
    </source>
</evidence>
<keyword evidence="1" id="KW-0732">Signal</keyword>
<sequence>MRTLVCLLFNFKLIFVPKSLSLALKIKVERCVGGQKRQLTVRPPFLHSKIDRERDIFQNTGLVGLRLEVALTDCWFDPIKN</sequence>
<feature type="chain" id="PRO_5042989452" description="Secreted protein" evidence="1">
    <location>
        <begin position="22"/>
        <end position="81"/>
    </location>
</feature>
<name>A0AAN9Q704_CANGL</name>
<dbReference type="AlphaFoldDB" id="A0AAN9Q704"/>
<organism evidence="2 3">
    <name type="scientific">Canavalia gladiata</name>
    <name type="common">Sword bean</name>
    <name type="synonym">Dolichos gladiatus</name>
    <dbReference type="NCBI Taxonomy" id="3824"/>
    <lineage>
        <taxon>Eukaryota</taxon>
        <taxon>Viridiplantae</taxon>
        <taxon>Streptophyta</taxon>
        <taxon>Embryophyta</taxon>
        <taxon>Tracheophyta</taxon>
        <taxon>Spermatophyta</taxon>
        <taxon>Magnoliopsida</taxon>
        <taxon>eudicotyledons</taxon>
        <taxon>Gunneridae</taxon>
        <taxon>Pentapetalae</taxon>
        <taxon>rosids</taxon>
        <taxon>fabids</taxon>
        <taxon>Fabales</taxon>
        <taxon>Fabaceae</taxon>
        <taxon>Papilionoideae</taxon>
        <taxon>50 kb inversion clade</taxon>
        <taxon>NPAAA clade</taxon>
        <taxon>indigoferoid/millettioid clade</taxon>
        <taxon>Phaseoleae</taxon>
        <taxon>Canavalia</taxon>
    </lineage>
</organism>
<keyword evidence="3" id="KW-1185">Reference proteome</keyword>
<reference evidence="2 3" key="1">
    <citation type="submission" date="2024-01" db="EMBL/GenBank/DDBJ databases">
        <title>The genomes of 5 underutilized Papilionoideae crops provide insights into root nodulation and disease resistanc.</title>
        <authorList>
            <person name="Jiang F."/>
        </authorList>
    </citation>
    <scope>NUCLEOTIDE SEQUENCE [LARGE SCALE GENOMIC DNA]</scope>
    <source>
        <strain evidence="2">LVBAO_FW01</strain>
        <tissue evidence="2">Leaves</tissue>
    </source>
</reference>
<gene>
    <name evidence="2" type="ORF">VNO77_27962</name>
</gene>
<evidence type="ECO:0008006" key="4">
    <source>
        <dbReference type="Google" id="ProtNLM"/>
    </source>
</evidence>
<comment type="caution">
    <text evidence="2">The sequence shown here is derived from an EMBL/GenBank/DDBJ whole genome shotgun (WGS) entry which is preliminary data.</text>
</comment>
<dbReference type="Proteomes" id="UP001367508">
    <property type="component" value="Unassembled WGS sequence"/>
</dbReference>
<evidence type="ECO:0000256" key="1">
    <source>
        <dbReference type="SAM" id="SignalP"/>
    </source>
</evidence>
<evidence type="ECO:0000313" key="3">
    <source>
        <dbReference type="Proteomes" id="UP001367508"/>
    </source>
</evidence>
<accession>A0AAN9Q704</accession>
<protein>
    <recommendedName>
        <fullName evidence="4">Secreted protein</fullName>
    </recommendedName>
</protein>
<feature type="signal peptide" evidence="1">
    <location>
        <begin position="1"/>
        <end position="21"/>
    </location>
</feature>
<proteinExistence type="predicted"/>
<dbReference type="EMBL" id="JAYMYQ010000006">
    <property type="protein sequence ID" value="KAK7324426.1"/>
    <property type="molecule type" value="Genomic_DNA"/>
</dbReference>